<dbReference type="Proteomes" id="UP000499080">
    <property type="component" value="Unassembled WGS sequence"/>
</dbReference>
<dbReference type="AlphaFoldDB" id="A0A4Y2QL59"/>
<accession>A0A4Y2QL59</accession>
<sequence>MEQTKRSYIQHKQMTFLQAIHIQGETLGNMNEDVVNNDASEAARTDESAIAPGPSLRMPKMRKSKPSKREALKVLQANVGQDADEMFSLCQFP</sequence>
<name>A0A4Y2QL59_ARAVE</name>
<evidence type="ECO:0000256" key="1">
    <source>
        <dbReference type="SAM" id="MobiDB-lite"/>
    </source>
</evidence>
<evidence type="ECO:0000313" key="2">
    <source>
        <dbReference type="EMBL" id="GBN64030.1"/>
    </source>
</evidence>
<evidence type="ECO:0000313" key="3">
    <source>
        <dbReference type="Proteomes" id="UP000499080"/>
    </source>
</evidence>
<feature type="region of interest" description="Disordered" evidence="1">
    <location>
        <begin position="40"/>
        <end position="67"/>
    </location>
</feature>
<keyword evidence="3" id="KW-1185">Reference proteome</keyword>
<dbReference type="EMBL" id="BGPR01014172">
    <property type="protein sequence ID" value="GBN64030.1"/>
    <property type="molecule type" value="Genomic_DNA"/>
</dbReference>
<gene>
    <name evidence="2" type="ORF">AVEN_159132_1</name>
</gene>
<proteinExistence type="predicted"/>
<reference evidence="2 3" key="1">
    <citation type="journal article" date="2019" name="Sci. Rep.">
        <title>Orb-weaving spider Araneus ventricosus genome elucidates the spidroin gene catalogue.</title>
        <authorList>
            <person name="Kono N."/>
            <person name="Nakamura H."/>
            <person name="Ohtoshi R."/>
            <person name="Moran D.A.P."/>
            <person name="Shinohara A."/>
            <person name="Yoshida Y."/>
            <person name="Fujiwara M."/>
            <person name="Mori M."/>
            <person name="Tomita M."/>
            <person name="Arakawa K."/>
        </authorList>
    </citation>
    <scope>NUCLEOTIDE SEQUENCE [LARGE SCALE GENOMIC DNA]</scope>
</reference>
<organism evidence="2 3">
    <name type="scientific">Araneus ventricosus</name>
    <name type="common">Orbweaver spider</name>
    <name type="synonym">Epeira ventricosa</name>
    <dbReference type="NCBI Taxonomy" id="182803"/>
    <lineage>
        <taxon>Eukaryota</taxon>
        <taxon>Metazoa</taxon>
        <taxon>Ecdysozoa</taxon>
        <taxon>Arthropoda</taxon>
        <taxon>Chelicerata</taxon>
        <taxon>Arachnida</taxon>
        <taxon>Araneae</taxon>
        <taxon>Araneomorphae</taxon>
        <taxon>Entelegynae</taxon>
        <taxon>Araneoidea</taxon>
        <taxon>Araneidae</taxon>
        <taxon>Araneus</taxon>
    </lineage>
</organism>
<comment type="caution">
    <text evidence="2">The sequence shown here is derived from an EMBL/GenBank/DDBJ whole genome shotgun (WGS) entry which is preliminary data.</text>
</comment>
<protein>
    <submittedName>
        <fullName evidence="2">Uncharacterized protein</fullName>
    </submittedName>
</protein>
<feature type="non-terminal residue" evidence="2">
    <location>
        <position position="93"/>
    </location>
</feature>
<dbReference type="OrthoDB" id="6627638at2759"/>